<proteinExistence type="inferred from homology"/>
<reference evidence="4 5" key="1">
    <citation type="submission" date="2019-11" db="EMBL/GenBank/DDBJ databases">
        <title>Bacillus lacus genome.</title>
        <authorList>
            <person name="Allen C.J."/>
            <person name="Newman J.D."/>
        </authorList>
    </citation>
    <scope>NUCLEOTIDE SEQUENCE [LARGE SCALE GENOMIC DNA]</scope>
    <source>
        <strain evidence="4 5">KCTC 33946</strain>
    </source>
</reference>
<sequence length="210" mass="24811">MMNFFQRLTDTITADLNELLDEKDQKSPISMLNKYLRDSEYETEKVRKLIERQHILKDEFSKEYQEAAAMAEKRKQQAEVASRAGELELYDFVVHERSIYENRAKRIQSSMEEAAQQLRNLESKYEEMNHKLKDMYLKRMELMGKENMARAQYNLNKLEKADSAASEAKSEQMGSCLDKQEPKNWKHQSVDARIEELKKELEQKESNSLS</sequence>
<gene>
    <name evidence="4" type="ORF">GJU40_03220</name>
</gene>
<keyword evidence="2" id="KW-0175">Coiled coil</keyword>
<dbReference type="AlphaFoldDB" id="A0A7X2LYR5"/>
<accession>A0A7X2LYR5</accession>
<dbReference type="Pfam" id="PF04012">
    <property type="entry name" value="PspA_IM30"/>
    <property type="match status" value="1"/>
</dbReference>
<organism evidence="4 5">
    <name type="scientific">Metabacillus lacus</name>
    <dbReference type="NCBI Taxonomy" id="1983721"/>
    <lineage>
        <taxon>Bacteria</taxon>
        <taxon>Bacillati</taxon>
        <taxon>Bacillota</taxon>
        <taxon>Bacilli</taxon>
        <taxon>Bacillales</taxon>
        <taxon>Bacillaceae</taxon>
        <taxon>Metabacillus</taxon>
    </lineage>
</organism>
<comment type="caution">
    <text evidence="4">The sequence shown here is derived from an EMBL/GenBank/DDBJ whole genome shotgun (WGS) entry which is preliminary data.</text>
</comment>
<protein>
    <submittedName>
        <fullName evidence="4">PspA/IM30 family protein</fullName>
    </submittedName>
</protein>
<dbReference type="InterPro" id="IPR007157">
    <property type="entry name" value="PspA_VIPP1"/>
</dbReference>
<evidence type="ECO:0000313" key="4">
    <source>
        <dbReference type="EMBL" id="MRX71182.1"/>
    </source>
</evidence>
<feature type="region of interest" description="Disordered" evidence="3">
    <location>
        <begin position="159"/>
        <end position="191"/>
    </location>
</feature>
<evidence type="ECO:0000256" key="1">
    <source>
        <dbReference type="ARBA" id="ARBA00043985"/>
    </source>
</evidence>
<keyword evidence="5" id="KW-1185">Reference proteome</keyword>
<dbReference type="EMBL" id="WKKI01000003">
    <property type="protein sequence ID" value="MRX71182.1"/>
    <property type="molecule type" value="Genomic_DNA"/>
</dbReference>
<comment type="similarity">
    <text evidence="1">Belongs to the PspA/Vipp/IM30 family.</text>
</comment>
<dbReference type="OrthoDB" id="2366053at2"/>
<dbReference type="PANTHER" id="PTHR31088">
    <property type="entry name" value="MEMBRANE-ASSOCIATED PROTEIN VIPP1, CHLOROPLASTIC"/>
    <property type="match status" value="1"/>
</dbReference>
<dbReference type="PANTHER" id="PTHR31088:SF6">
    <property type="entry name" value="PHAGE SHOCK PROTEIN A"/>
    <property type="match status" value="1"/>
</dbReference>
<feature type="compositionally biased region" description="Basic and acidic residues" evidence="3">
    <location>
        <begin position="178"/>
        <end position="191"/>
    </location>
</feature>
<name>A0A7X2LYR5_9BACI</name>
<evidence type="ECO:0000256" key="2">
    <source>
        <dbReference type="SAM" id="Coils"/>
    </source>
</evidence>
<evidence type="ECO:0000256" key="3">
    <source>
        <dbReference type="SAM" id="MobiDB-lite"/>
    </source>
</evidence>
<feature type="coiled-coil region" evidence="2">
    <location>
        <begin position="61"/>
        <end position="138"/>
    </location>
</feature>
<evidence type="ECO:0000313" key="5">
    <source>
        <dbReference type="Proteomes" id="UP000448867"/>
    </source>
</evidence>
<dbReference type="RefSeq" id="WP_154306314.1">
    <property type="nucleotide sequence ID" value="NZ_WKKI01000003.1"/>
</dbReference>
<dbReference type="Proteomes" id="UP000448867">
    <property type="component" value="Unassembled WGS sequence"/>
</dbReference>